<proteinExistence type="predicted"/>
<dbReference type="GO" id="GO:0003677">
    <property type="term" value="F:DNA binding"/>
    <property type="evidence" value="ECO:0007669"/>
    <property type="project" value="InterPro"/>
</dbReference>
<evidence type="ECO:0000313" key="3">
    <source>
        <dbReference type="EMBL" id="GAI42281.1"/>
    </source>
</evidence>
<reference evidence="3" key="1">
    <citation type="journal article" date="2014" name="Front. Microbiol.">
        <title>High frequency of phylogenetically diverse reductive dehalogenase-homologous genes in deep subseafloor sedimentary metagenomes.</title>
        <authorList>
            <person name="Kawai M."/>
            <person name="Futagami T."/>
            <person name="Toyoda A."/>
            <person name="Takaki Y."/>
            <person name="Nishi S."/>
            <person name="Hori S."/>
            <person name="Arai W."/>
            <person name="Tsubouchi T."/>
            <person name="Morono Y."/>
            <person name="Uchiyama I."/>
            <person name="Ito T."/>
            <person name="Fujiyama A."/>
            <person name="Inagaki F."/>
            <person name="Takami H."/>
        </authorList>
    </citation>
    <scope>NUCLEOTIDE SEQUENCE</scope>
    <source>
        <strain evidence="3">Expedition CK06-06</strain>
    </source>
</reference>
<dbReference type="InterPro" id="IPR011010">
    <property type="entry name" value="DNA_brk_join_enz"/>
</dbReference>
<dbReference type="PANTHER" id="PTHR30349">
    <property type="entry name" value="PHAGE INTEGRASE-RELATED"/>
    <property type="match status" value="1"/>
</dbReference>
<feature type="non-terminal residue" evidence="3">
    <location>
        <position position="1"/>
    </location>
</feature>
<dbReference type="GO" id="GO:0015074">
    <property type="term" value="P:DNA integration"/>
    <property type="evidence" value="ECO:0007669"/>
    <property type="project" value="InterPro"/>
</dbReference>
<dbReference type="InterPro" id="IPR013762">
    <property type="entry name" value="Integrase-like_cat_sf"/>
</dbReference>
<dbReference type="PANTHER" id="PTHR30349:SF64">
    <property type="entry name" value="PROPHAGE INTEGRASE INTD-RELATED"/>
    <property type="match status" value="1"/>
</dbReference>
<dbReference type="AlphaFoldDB" id="X1PID8"/>
<evidence type="ECO:0000256" key="1">
    <source>
        <dbReference type="ARBA" id="ARBA00023172"/>
    </source>
</evidence>
<dbReference type="Gene3D" id="1.10.443.10">
    <property type="entry name" value="Intergrase catalytic core"/>
    <property type="match status" value="1"/>
</dbReference>
<sequence length="237" mass="27556">LALERLVQGRVNIELSCLRAMFNKAILWSKAVQNPVRHVKMLSEKNRRLRYLKEDEIERLIANCPDYLRPIVVIALNTGMRKGEILNLKWEDVDLGTRIIYVVNTKTNEKREIPVNTVLYAMLVDLRTKSGAYVFPNDAGEPYVDIRKGFRTAIKKSHIRNFRFHDLRHTFASQLVMKGVDLKTIQELLGHKSIEMTIEVRTPFTEPQTSSSREIMPEYGHYLDTRAQRTSIQEFVV</sequence>
<dbReference type="EMBL" id="BARV01030518">
    <property type="protein sequence ID" value="GAI42281.1"/>
    <property type="molecule type" value="Genomic_DNA"/>
</dbReference>
<dbReference type="PROSITE" id="PS51898">
    <property type="entry name" value="TYR_RECOMBINASE"/>
    <property type="match status" value="1"/>
</dbReference>
<keyword evidence="1" id="KW-0233">DNA recombination</keyword>
<comment type="caution">
    <text evidence="3">The sequence shown here is derived from an EMBL/GenBank/DDBJ whole genome shotgun (WGS) entry which is preliminary data.</text>
</comment>
<feature type="domain" description="Tyr recombinase" evidence="2">
    <location>
        <begin position="47"/>
        <end position="217"/>
    </location>
</feature>
<evidence type="ECO:0000259" key="2">
    <source>
        <dbReference type="PROSITE" id="PS51898"/>
    </source>
</evidence>
<name>X1PID8_9ZZZZ</name>
<dbReference type="InterPro" id="IPR002104">
    <property type="entry name" value="Integrase_catalytic"/>
</dbReference>
<dbReference type="Pfam" id="PF00589">
    <property type="entry name" value="Phage_integrase"/>
    <property type="match status" value="1"/>
</dbReference>
<dbReference type="CDD" id="cd00796">
    <property type="entry name" value="INT_Rci_Hp1_C"/>
    <property type="match status" value="1"/>
</dbReference>
<gene>
    <name evidence="3" type="ORF">S06H3_48467</name>
</gene>
<organism evidence="3">
    <name type="scientific">marine sediment metagenome</name>
    <dbReference type="NCBI Taxonomy" id="412755"/>
    <lineage>
        <taxon>unclassified sequences</taxon>
        <taxon>metagenomes</taxon>
        <taxon>ecological metagenomes</taxon>
    </lineage>
</organism>
<dbReference type="InterPro" id="IPR050090">
    <property type="entry name" value="Tyrosine_recombinase_XerCD"/>
</dbReference>
<dbReference type="GO" id="GO:0006310">
    <property type="term" value="P:DNA recombination"/>
    <property type="evidence" value="ECO:0007669"/>
    <property type="project" value="UniProtKB-KW"/>
</dbReference>
<protein>
    <recommendedName>
        <fullName evidence="2">Tyr recombinase domain-containing protein</fullName>
    </recommendedName>
</protein>
<accession>X1PID8</accession>
<dbReference type="SUPFAM" id="SSF56349">
    <property type="entry name" value="DNA breaking-rejoining enzymes"/>
    <property type="match status" value="1"/>
</dbReference>